<evidence type="ECO:0000256" key="1">
    <source>
        <dbReference type="SAM" id="SignalP"/>
    </source>
</evidence>
<proteinExistence type="predicted"/>
<comment type="caution">
    <text evidence="2">The sequence shown here is derived from an EMBL/GenBank/DDBJ whole genome shotgun (WGS) entry which is preliminary data.</text>
</comment>
<keyword evidence="1" id="KW-0732">Signal</keyword>
<evidence type="ECO:0000313" key="2">
    <source>
        <dbReference type="EMBL" id="KAF4857816.1"/>
    </source>
</evidence>
<protein>
    <submittedName>
        <fullName evidence="2">Uncharacterized protein</fullName>
    </submittedName>
</protein>
<feature type="signal peptide" evidence="1">
    <location>
        <begin position="1"/>
        <end position="19"/>
    </location>
</feature>
<keyword evidence="3" id="KW-1185">Reference proteome</keyword>
<evidence type="ECO:0000313" key="3">
    <source>
        <dbReference type="Proteomes" id="UP000711996"/>
    </source>
</evidence>
<accession>A0A9P5EQY3</accession>
<dbReference type="OrthoDB" id="4822831at2759"/>
<name>A0A9P5EQY3_COLSI</name>
<gene>
    <name evidence="2" type="ORF">CGCSCA2_v007942</name>
</gene>
<dbReference type="Proteomes" id="UP000711996">
    <property type="component" value="Unassembled WGS sequence"/>
</dbReference>
<reference evidence="2" key="1">
    <citation type="submission" date="2019-06" db="EMBL/GenBank/DDBJ databases">
        <authorList>
            <person name="Gan P."/>
            <person name="Shirasu K."/>
        </authorList>
    </citation>
    <scope>NUCLEOTIDE SEQUENCE [LARGE SCALE GENOMIC DNA]</scope>
    <source>
        <strain evidence="2">CAD2</strain>
    </source>
</reference>
<feature type="chain" id="PRO_5040399591" evidence="1">
    <location>
        <begin position="20"/>
        <end position="163"/>
    </location>
</feature>
<dbReference type="AlphaFoldDB" id="A0A9P5EQY3"/>
<sequence>MKLSAVSTAAAAFASLAIAIPAEMATEKTSSLNRRNDADLLDEAFKLTSFNPSFIRTNAEVDVVFSLDDLAALNKRFDREIRAEVVDGQHILIHHPTTSHVGTLSGEALDYAQMKLQTGPYAVNNTEVEGTLEARQGTCVHNICVIVAQCGDHCALCYPVFCI</sequence>
<dbReference type="EMBL" id="QPMT01000024">
    <property type="protein sequence ID" value="KAF4857816.1"/>
    <property type="molecule type" value="Genomic_DNA"/>
</dbReference>
<organism evidence="2 3">
    <name type="scientific">Colletotrichum siamense</name>
    <name type="common">Anthracnose fungus</name>
    <dbReference type="NCBI Taxonomy" id="690259"/>
    <lineage>
        <taxon>Eukaryota</taxon>
        <taxon>Fungi</taxon>
        <taxon>Dikarya</taxon>
        <taxon>Ascomycota</taxon>
        <taxon>Pezizomycotina</taxon>
        <taxon>Sordariomycetes</taxon>
        <taxon>Hypocreomycetidae</taxon>
        <taxon>Glomerellales</taxon>
        <taxon>Glomerellaceae</taxon>
        <taxon>Colletotrichum</taxon>
        <taxon>Colletotrichum gloeosporioides species complex</taxon>
    </lineage>
</organism>